<sequence length="112" mass="11743">MTMSSSSPSATVSLRRFTADLQLQPLFFPSRLRVGCSVAQGSPGPTSFFLPTFFSLPRVGSLWPSSVELGNGCRPAMAAAGHAWLAACYGDHLKLTPCTIVQLPGSSSAQAP</sequence>
<reference evidence="1" key="1">
    <citation type="submission" date="2014-09" db="EMBL/GenBank/DDBJ databases">
        <authorList>
            <person name="Magalhaes I.L.F."/>
            <person name="Oliveira U."/>
            <person name="Santos F.R."/>
            <person name="Vidigal T.H.D.A."/>
            <person name="Brescovit A.D."/>
            <person name="Santos A.J."/>
        </authorList>
    </citation>
    <scope>NUCLEOTIDE SEQUENCE</scope>
    <source>
        <tissue evidence="1">Shoot tissue taken approximately 20 cm above the soil surface</tissue>
    </source>
</reference>
<reference evidence="1" key="2">
    <citation type="journal article" date="2015" name="Data Brief">
        <title>Shoot transcriptome of the giant reed, Arundo donax.</title>
        <authorList>
            <person name="Barrero R.A."/>
            <person name="Guerrero F.D."/>
            <person name="Moolhuijzen P."/>
            <person name="Goolsby J.A."/>
            <person name="Tidwell J."/>
            <person name="Bellgard S.E."/>
            <person name="Bellgard M.I."/>
        </authorList>
    </citation>
    <scope>NUCLEOTIDE SEQUENCE</scope>
    <source>
        <tissue evidence="1">Shoot tissue taken approximately 20 cm above the soil surface</tissue>
    </source>
</reference>
<evidence type="ECO:0000313" key="1">
    <source>
        <dbReference type="EMBL" id="JAD17130.1"/>
    </source>
</evidence>
<proteinExistence type="predicted"/>
<name>A0A0A8XWX0_ARUDO</name>
<accession>A0A0A8XWX0</accession>
<dbReference type="AlphaFoldDB" id="A0A0A8XWX0"/>
<dbReference type="EMBL" id="GBRH01280765">
    <property type="protein sequence ID" value="JAD17130.1"/>
    <property type="molecule type" value="Transcribed_RNA"/>
</dbReference>
<protein>
    <submittedName>
        <fullName evidence="1">Uncharacterized protein</fullName>
    </submittedName>
</protein>
<organism evidence="1">
    <name type="scientific">Arundo donax</name>
    <name type="common">Giant reed</name>
    <name type="synonym">Donax arundinaceus</name>
    <dbReference type="NCBI Taxonomy" id="35708"/>
    <lineage>
        <taxon>Eukaryota</taxon>
        <taxon>Viridiplantae</taxon>
        <taxon>Streptophyta</taxon>
        <taxon>Embryophyta</taxon>
        <taxon>Tracheophyta</taxon>
        <taxon>Spermatophyta</taxon>
        <taxon>Magnoliopsida</taxon>
        <taxon>Liliopsida</taxon>
        <taxon>Poales</taxon>
        <taxon>Poaceae</taxon>
        <taxon>PACMAD clade</taxon>
        <taxon>Arundinoideae</taxon>
        <taxon>Arundineae</taxon>
        <taxon>Arundo</taxon>
    </lineage>
</organism>